<dbReference type="Proteomes" id="UP000634660">
    <property type="component" value="Unassembled WGS sequence"/>
</dbReference>
<evidence type="ECO:0000256" key="1">
    <source>
        <dbReference type="SAM" id="MobiDB-lite"/>
    </source>
</evidence>
<reference evidence="2" key="1">
    <citation type="journal article" date="2014" name="Int. J. Syst. Evol. Microbiol.">
        <title>Complete genome sequence of Corynebacterium casei LMG S-19264T (=DSM 44701T), isolated from a smear-ripened cheese.</title>
        <authorList>
            <consortium name="US DOE Joint Genome Institute (JGI-PGF)"/>
            <person name="Walter F."/>
            <person name="Albersmeier A."/>
            <person name="Kalinowski J."/>
            <person name="Ruckert C."/>
        </authorList>
    </citation>
    <scope>NUCLEOTIDE SEQUENCE</scope>
    <source>
        <strain evidence="2">JCM 4834</strain>
    </source>
</reference>
<dbReference type="EMBL" id="CP023701">
    <property type="protein sequence ID" value="QEU77598.1"/>
    <property type="molecule type" value="Genomic_DNA"/>
</dbReference>
<dbReference type="RefSeq" id="WP_150516694.1">
    <property type="nucleotide sequence ID" value="NZ_BMVX01000008.1"/>
</dbReference>
<keyword evidence="4" id="KW-1185">Reference proteome</keyword>
<name>A0A5P2UF24_9ACTN</name>
<proteinExistence type="predicted"/>
<dbReference type="OrthoDB" id="4245355at2"/>
<evidence type="ECO:0000313" key="2">
    <source>
        <dbReference type="EMBL" id="GGZ64521.1"/>
    </source>
</evidence>
<reference evidence="2" key="3">
    <citation type="submission" date="2020-09" db="EMBL/GenBank/DDBJ databases">
        <authorList>
            <person name="Sun Q."/>
            <person name="Ohkuma M."/>
        </authorList>
    </citation>
    <scope>NUCLEOTIDE SEQUENCE</scope>
    <source>
        <strain evidence="2">JCM 4834</strain>
    </source>
</reference>
<gene>
    <name evidence="3" type="ORF">CP968_04240</name>
    <name evidence="2" type="ORF">GCM10010371_25160</name>
</gene>
<dbReference type="KEGG" id="ssub:CP968_04240"/>
<evidence type="ECO:0000313" key="4">
    <source>
        <dbReference type="Proteomes" id="UP000326831"/>
    </source>
</evidence>
<protein>
    <submittedName>
        <fullName evidence="3">Uncharacterized protein</fullName>
    </submittedName>
</protein>
<feature type="compositionally biased region" description="Polar residues" evidence="1">
    <location>
        <begin position="80"/>
        <end position="103"/>
    </location>
</feature>
<sequence length="103" mass="11024">MYAALHVCHPPGTPPAWLTARGPRCATGAAVDIDQEHAEELADLVAMAWWECLQDDPSETFAVIFAAACEVYLHPPPQPSTVGSVTPRADQNGNRPCSVTGNR</sequence>
<organism evidence="3 4">
    <name type="scientific">Streptomyces subrutilus</name>
    <dbReference type="NCBI Taxonomy" id="36818"/>
    <lineage>
        <taxon>Bacteria</taxon>
        <taxon>Bacillati</taxon>
        <taxon>Actinomycetota</taxon>
        <taxon>Actinomycetes</taxon>
        <taxon>Kitasatosporales</taxon>
        <taxon>Streptomycetaceae</taxon>
        <taxon>Streptomyces</taxon>
    </lineage>
</organism>
<dbReference type="AlphaFoldDB" id="A0A5P2UF24"/>
<reference evidence="3 4" key="2">
    <citation type="submission" date="2017-09" db="EMBL/GenBank/DDBJ databases">
        <authorList>
            <person name="Lee N."/>
            <person name="Cho B.-K."/>
        </authorList>
    </citation>
    <scope>NUCLEOTIDE SEQUENCE [LARGE SCALE GENOMIC DNA]</scope>
    <source>
        <strain evidence="3 4">ATCC 27467</strain>
    </source>
</reference>
<dbReference type="Proteomes" id="UP000326831">
    <property type="component" value="Chromosome"/>
</dbReference>
<evidence type="ECO:0000313" key="3">
    <source>
        <dbReference type="EMBL" id="QEU77598.1"/>
    </source>
</evidence>
<accession>A0A5P2UF24</accession>
<dbReference type="EMBL" id="BMVX01000008">
    <property type="protein sequence ID" value="GGZ64521.1"/>
    <property type="molecule type" value="Genomic_DNA"/>
</dbReference>
<feature type="region of interest" description="Disordered" evidence="1">
    <location>
        <begin position="79"/>
        <end position="103"/>
    </location>
</feature>